<evidence type="ECO:0000313" key="2">
    <source>
        <dbReference type="EMBL" id="MBY25550.1"/>
    </source>
</evidence>
<protein>
    <recommendedName>
        <fullName evidence="1">MULE transposase domain-containing protein</fullName>
    </recommendedName>
</protein>
<evidence type="ECO:0000259" key="1">
    <source>
        <dbReference type="Pfam" id="PF10551"/>
    </source>
</evidence>
<dbReference type="Pfam" id="PF10551">
    <property type="entry name" value="MULE"/>
    <property type="match status" value="1"/>
</dbReference>
<gene>
    <name evidence="2" type="ORF">g.48362</name>
</gene>
<sequence>MYLGKLKEGVTFNRVLDAIREAEISPDTFNRSFLLERQDLYNIARDFNIDYATKRDSNDSISVKLWVTEMKSHEAECPVLYYKNQNESDSYLDKADFALVLMTNFQAQQIIKFGSEKICIDGTHGTNAYDIQLYTLLTVDEFGSGCPVAFCFSNRSDELIFRQFFNVVKSKVGQIQSKVFMSDDAPAFYNAWSSVMGAVTHKLLCTWHIDRNWRQNLNKISGVTEKKAIVYKTLRVLLQQTSVEDFQAYHVQVLEDLLNDNDTKLFGEYFKRHYSNRPESWAYCYRLRLGINTNMYLESFHKTLKHIYLEGKKVKRLDKTINAVMKFTRDSIFQRLIKLSKNVPCEKVQKIRQSHTVSMAFKLDQIQILKNEEEYLIQSQSNPSLQHHIVKVGETCNHPSCLKCIKCNICVHTFHCSCMDNLIKLNICKHIHACARLIFNSFDDKENNVETNLAEQENAIEMAQTFVQFKAIPDNNEDITSQAKLILGLSTTCSYSDSQKELIKKQLAKVISLMNEGKKSDLQPIENINIQKKIEPQNRFYSTKKKATTKNNIQKPSINEVNTIMEGLESQNRESINIHNTFDHSYND</sequence>
<name>A0A2S2P800_SCHGA</name>
<dbReference type="AlphaFoldDB" id="A0A2S2P800"/>
<organism evidence="2">
    <name type="scientific">Schizaphis graminum</name>
    <name type="common">Green bug aphid</name>
    <dbReference type="NCBI Taxonomy" id="13262"/>
    <lineage>
        <taxon>Eukaryota</taxon>
        <taxon>Metazoa</taxon>
        <taxon>Ecdysozoa</taxon>
        <taxon>Arthropoda</taxon>
        <taxon>Hexapoda</taxon>
        <taxon>Insecta</taxon>
        <taxon>Pterygota</taxon>
        <taxon>Neoptera</taxon>
        <taxon>Paraneoptera</taxon>
        <taxon>Hemiptera</taxon>
        <taxon>Sternorrhyncha</taxon>
        <taxon>Aphidomorpha</taxon>
        <taxon>Aphidoidea</taxon>
        <taxon>Aphididae</taxon>
        <taxon>Aphidini</taxon>
        <taxon>Schizaphis</taxon>
    </lineage>
</organism>
<feature type="domain" description="MULE transposase" evidence="1">
    <location>
        <begin position="118"/>
        <end position="210"/>
    </location>
</feature>
<dbReference type="InterPro" id="IPR018289">
    <property type="entry name" value="MULE_transposase_dom"/>
</dbReference>
<dbReference type="PANTHER" id="PTHR33977">
    <property type="entry name" value="ZINC ION BINDING PROTEIN"/>
    <property type="match status" value="1"/>
</dbReference>
<proteinExistence type="predicted"/>
<dbReference type="PANTHER" id="PTHR33977:SF1">
    <property type="entry name" value="ZINC ION BINDING PROTEIN"/>
    <property type="match status" value="1"/>
</dbReference>
<reference evidence="2" key="1">
    <citation type="submission" date="2018-04" db="EMBL/GenBank/DDBJ databases">
        <title>Transcriptome of Schizaphis graminum biotype I.</title>
        <authorList>
            <person name="Scully E.D."/>
            <person name="Geib S.M."/>
            <person name="Palmer N.A."/>
            <person name="Koch K."/>
            <person name="Bradshaw J."/>
            <person name="Heng-Moss T."/>
            <person name="Sarath G."/>
        </authorList>
    </citation>
    <scope>NUCLEOTIDE SEQUENCE</scope>
</reference>
<accession>A0A2S2P800</accession>
<dbReference type="EMBL" id="GGMR01012931">
    <property type="protein sequence ID" value="MBY25550.1"/>
    <property type="molecule type" value="Transcribed_RNA"/>
</dbReference>